<organism evidence="1 2">
    <name type="scientific">Rubinisphaera brasiliensis (strain ATCC 49424 / DSM 5305 / JCM 21570 / IAM 15109 / NBRC 103401 / IFAM 1448)</name>
    <name type="common">Planctomyces brasiliensis</name>
    <dbReference type="NCBI Taxonomy" id="756272"/>
    <lineage>
        <taxon>Bacteria</taxon>
        <taxon>Pseudomonadati</taxon>
        <taxon>Planctomycetota</taxon>
        <taxon>Planctomycetia</taxon>
        <taxon>Planctomycetales</taxon>
        <taxon>Planctomycetaceae</taxon>
        <taxon>Rubinisphaera</taxon>
    </lineage>
</organism>
<dbReference type="HOGENOM" id="CLU_1538930_0_0_0"/>
<dbReference type="RefSeq" id="WP_013630778.1">
    <property type="nucleotide sequence ID" value="NC_015174.1"/>
</dbReference>
<proteinExistence type="predicted"/>
<dbReference type="AlphaFoldDB" id="F0SM94"/>
<dbReference type="EMBL" id="CP002546">
    <property type="protein sequence ID" value="ADY62073.1"/>
    <property type="molecule type" value="Genomic_DNA"/>
</dbReference>
<protein>
    <submittedName>
        <fullName evidence="1">Uncharacterized protein</fullName>
    </submittedName>
</protein>
<evidence type="ECO:0000313" key="2">
    <source>
        <dbReference type="Proteomes" id="UP000006860"/>
    </source>
</evidence>
<accession>F0SM94</accession>
<sequence>MSFLGVNRSQRANIGQLTADSQGLRVMPTLTEAEIETRAQRVLAMLQSWSDRFTNHVTHRREHIRRGCVLKSSCITPGQNRTESSTDGNKTAPIWIRNISSTGIGFISYGPLRPEKDLIVIKLGPKNMLCEIVRTRQVHDGFWEYGSKFLRSVEDIDEPATSAKFDTTDDQQSE</sequence>
<reference evidence="2" key="1">
    <citation type="submission" date="2011-02" db="EMBL/GenBank/DDBJ databases">
        <title>The complete genome of Planctomyces brasiliensis DSM 5305.</title>
        <authorList>
            <person name="Lucas S."/>
            <person name="Copeland A."/>
            <person name="Lapidus A."/>
            <person name="Bruce D."/>
            <person name="Goodwin L."/>
            <person name="Pitluck S."/>
            <person name="Kyrpides N."/>
            <person name="Mavromatis K."/>
            <person name="Pagani I."/>
            <person name="Ivanova N."/>
            <person name="Ovchinnikova G."/>
            <person name="Lu M."/>
            <person name="Detter J.C."/>
            <person name="Han C."/>
            <person name="Land M."/>
            <person name="Hauser L."/>
            <person name="Markowitz V."/>
            <person name="Cheng J.-F."/>
            <person name="Hugenholtz P."/>
            <person name="Woyke T."/>
            <person name="Wu D."/>
            <person name="Tindall B."/>
            <person name="Pomrenke H.G."/>
            <person name="Brambilla E."/>
            <person name="Klenk H.-P."/>
            <person name="Eisen J.A."/>
        </authorList>
    </citation>
    <scope>NUCLEOTIDE SEQUENCE [LARGE SCALE GENOMIC DNA]</scope>
    <source>
        <strain evidence="2">ATCC 49424 / DSM 5305 / JCM 21570 / NBRC 103401 / IFAM 1448</strain>
    </source>
</reference>
<dbReference type="KEGG" id="pbs:Plabr_4502"/>
<name>F0SM94_RUBBR</name>
<gene>
    <name evidence="1" type="ordered locus">Plabr_4502</name>
</gene>
<evidence type="ECO:0000313" key="1">
    <source>
        <dbReference type="EMBL" id="ADY62073.1"/>
    </source>
</evidence>
<keyword evidence="2" id="KW-1185">Reference proteome</keyword>
<dbReference type="Proteomes" id="UP000006860">
    <property type="component" value="Chromosome"/>
</dbReference>